<evidence type="ECO:0000256" key="4">
    <source>
        <dbReference type="ARBA" id="ARBA00022989"/>
    </source>
</evidence>
<evidence type="ECO:0000313" key="7">
    <source>
        <dbReference type="EMBL" id="OGF81216.1"/>
    </source>
</evidence>
<dbReference type="CDD" id="cd15904">
    <property type="entry name" value="TSPO_MBR"/>
    <property type="match status" value="1"/>
</dbReference>
<keyword evidence="3 6" id="KW-0812">Transmembrane</keyword>
<dbReference type="GO" id="GO:0016020">
    <property type="term" value="C:membrane"/>
    <property type="evidence" value="ECO:0007669"/>
    <property type="project" value="UniProtKB-SubCell"/>
</dbReference>
<dbReference type="PANTHER" id="PTHR10057:SF0">
    <property type="entry name" value="TRANSLOCATOR PROTEIN"/>
    <property type="match status" value="1"/>
</dbReference>
<dbReference type="Proteomes" id="UP000178114">
    <property type="component" value="Unassembled WGS sequence"/>
</dbReference>
<dbReference type="EMBL" id="MFID01000014">
    <property type="protein sequence ID" value="OGF81216.1"/>
    <property type="molecule type" value="Genomic_DNA"/>
</dbReference>
<comment type="similarity">
    <text evidence="2">Belongs to the TspO/BZRP family.</text>
</comment>
<dbReference type="GO" id="GO:0033013">
    <property type="term" value="P:tetrapyrrole metabolic process"/>
    <property type="evidence" value="ECO:0007669"/>
    <property type="project" value="UniProtKB-ARBA"/>
</dbReference>
<dbReference type="AlphaFoldDB" id="A0A1F5WZY1"/>
<evidence type="ECO:0000256" key="3">
    <source>
        <dbReference type="ARBA" id="ARBA00022692"/>
    </source>
</evidence>
<evidence type="ECO:0008006" key="9">
    <source>
        <dbReference type="Google" id="ProtNLM"/>
    </source>
</evidence>
<evidence type="ECO:0000256" key="5">
    <source>
        <dbReference type="ARBA" id="ARBA00023136"/>
    </source>
</evidence>
<evidence type="ECO:0000256" key="2">
    <source>
        <dbReference type="ARBA" id="ARBA00007524"/>
    </source>
</evidence>
<proteinExistence type="inferred from homology"/>
<evidence type="ECO:0000256" key="1">
    <source>
        <dbReference type="ARBA" id="ARBA00004141"/>
    </source>
</evidence>
<dbReference type="STRING" id="1798351.A2930_02000"/>
<organism evidence="7 8">
    <name type="scientific">Candidatus Giovannonibacteria bacterium RIFCSPLOWO2_01_FULL_45_34</name>
    <dbReference type="NCBI Taxonomy" id="1798351"/>
    <lineage>
        <taxon>Bacteria</taxon>
        <taxon>Candidatus Giovannoniibacteriota</taxon>
    </lineage>
</organism>
<evidence type="ECO:0000256" key="6">
    <source>
        <dbReference type="SAM" id="Phobius"/>
    </source>
</evidence>
<feature type="transmembrane region" description="Helical" evidence="6">
    <location>
        <begin position="20"/>
        <end position="45"/>
    </location>
</feature>
<dbReference type="InterPro" id="IPR004307">
    <property type="entry name" value="TspO_MBR"/>
</dbReference>
<sequence length="131" mass="14909">MRTYPEFYSSIAKPGFAPPPWVFGVAWSIIYPLFAAAIIYTFVLAYKGRVPWRYFGVLIANLAANLLFTPVQLGLSAFWPASVVILVVLGTLAYFEWAIWKYSKTIFFLLLPYLLWGAYATVLQLWVSVIN</sequence>
<evidence type="ECO:0000313" key="8">
    <source>
        <dbReference type="Proteomes" id="UP000178114"/>
    </source>
</evidence>
<keyword evidence="4 6" id="KW-1133">Transmembrane helix</keyword>
<name>A0A1F5WZY1_9BACT</name>
<feature type="transmembrane region" description="Helical" evidence="6">
    <location>
        <begin position="107"/>
        <end position="127"/>
    </location>
</feature>
<comment type="subcellular location">
    <subcellularLocation>
        <location evidence="1">Membrane</location>
        <topology evidence="1">Multi-pass membrane protein</topology>
    </subcellularLocation>
</comment>
<comment type="caution">
    <text evidence="7">The sequence shown here is derived from an EMBL/GenBank/DDBJ whole genome shotgun (WGS) entry which is preliminary data.</text>
</comment>
<gene>
    <name evidence="7" type="ORF">A2930_02000</name>
</gene>
<dbReference type="PANTHER" id="PTHR10057">
    <property type="entry name" value="PERIPHERAL-TYPE BENZODIAZEPINE RECEPTOR"/>
    <property type="match status" value="1"/>
</dbReference>
<protein>
    <recommendedName>
        <fullName evidence="9">TspO protein</fullName>
    </recommendedName>
</protein>
<accession>A0A1F5WZY1</accession>
<dbReference type="InterPro" id="IPR038330">
    <property type="entry name" value="TspO/MBR-related_sf"/>
</dbReference>
<feature type="transmembrane region" description="Helical" evidence="6">
    <location>
        <begin position="52"/>
        <end position="71"/>
    </location>
</feature>
<keyword evidence="5 6" id="KW-0472">Membrane</keyword>
<dbReference type="Gene3D" id="1.20.1260.100">
    <property type="entry name" value="TspO/MBR protein"/>
    <property type="match status" value="1"/>
</dbReference>
<feature type="transmembrane region" description="Helical" evidence="6">
    <location>
        <begin position="77"/>
        <end position="95"/>
    </location>
</feature>
<dbReference type="Pfam" id="PF03073">
    <property type="entry name" value="TspO_MBR"/>
    <property type="match status" value="1"/>
</dbReference>
<reference evidence="7 8" key="1">
    <citation type="journal article" date="2016" name="Nat. Commun.">
        <title>Thousands of microbial genomes shed light on interconnected biogeochemical processes in an aquifer system.</title>
        <authorList>
            <person name="Anantharaman K."/>
            <person name="Brown C.T."/>
            <person name="Hug L.A."/>
            <person name="Sharon I."/>
            <person name="Castelle C.J."/>
            <person name="Probst A.J."/>
            <person name="Thomas B.C."/>
            <person name="Singh A."/>
            <person name="Wilkins M.J."/>
            <person name="Karaoz U."/>
            <person name="Brodie E.L."/>
            <person name="Williams K.H."/>
            <person name="Hubbard S.S."/>
            <person name="Banfield J.F."/>
        </authorList>
    </citation>
    <scope>NUCLEOTIDE SEQUENCE [LARGE SCALE GENOMIC DNA]</scope>
</reference>